<comment type="similarity">
    <text evidence="2 8">Belongs to the SLD2 family.</text>
</comment>
<feature type="region of interest" description="Disordered" evidence="9">
    <location>
        <begin position="380"/>
        <end position="589"/>
    </location>
</feature>
<gene>
    <name evidence="10" type="ORF">N7492_006472</name>
</gene>
<dbReference type="AlphaFoldDB" id="A0A9W9I2X9"/>
<evidence type="ECO:0000256" key="4">
    <source>
        <dbReference type="ARBA" id="ARBA00022705"/>
    </source>
</evidence>
<dbReference type="Gene3D" id="1.10.10.1460">
    <property type="match status" value="1"/>
</dbReference>
<protein>
    <recommendedName>
        <fullName evidence="3 8">DNA replication regulator SLD2</fullName>
    </recommendedName>
</protein>
<proteinExistence type="inferred from homology"/>
<feature type="compositionally biased region" description="Polar residues" evidence="9">
    <location>
        <begin position="219"/>
        <end position="228"/>
    </location>
</feature>
<comment type="subcellular location">
    <subcellularLocation>
        <location evidence="1 8">Nucleus</location>
    </subcellularLocation>
</comment>
<evidence type="ECO:0000256" key="7">
    <source>
        <dbReference type="ARBA" id="ARBA00025253"/>
    </source>
</evidence>
<feature type="compositionally biased region" description="Basic and acidic residues" evidence="9">
    <location>
        <begin position="105"/>
        <end position="121"/>
    </location>
</feature>
<evidence type="ECO:0000256" key="8">
    <source>
        <dbReference type="RuleBase" id="RU367067"/>
    </source>
</evidence>
<organism evidence="10 11">
    <name type="scientific">Penicillium capsulatum</name>
    <dbReference type="NCBI Taxonomy" id="69766"/>
    <lineage>
        <taxon>Eukaryota</taxon>
        <taxon>Fungi</taxon>
        <taxon>Dikarya</taxon>
        <taxon>Ascomycota</taxon>
        <taxon>Pezizomycotina</taxon>
        <taxon>Eurotiomycetes</taxon>
        <taxon>Eurotiomycetidae</taxon>
        <taxon>Eurotiales</taxon>
        <taxon>Aspergillaceae</taxon>
        <taxon>Penicillium</taxon>
    </lineage>
</organism>
<evidence type="ECO:0000313" key="11">
    <source>
        <dbReference type="Proteomes" id="UP001146351"/>
    </source>
</evidence>
<feature type="region of interest" description="Disordered" evidence="9">
    <location>
        <begin position="297"/>
        <end position="360"/>
    </location>
</feature>
<dbReference type="GO" id="GO:0003688">
    <property type="term" value="F:DNA replication origin binding"/>
    <property type="evidence" value="ECO:0007669"/>
    <property type="project" value="TreeGrafter"/>
</dbReference>
<evidence type="ECO:0000256" key="6">
    <source>
        <dbReference type="ARBA" id="ARBA00023306"/>
    </source>
</evidence>
<dbReference type="PANTHER" id="PTHR28124">
    <property type="entry name" value="DNA REPLICATION REGULATOR SLD2"/>
    <property type="match status" value="1"/>
</dbReference>
<reference evidence="10" key="1">
    <citation type="submission" date="2022-11" db="EMBL/GenBank/DDBJ databases">
        <authorList>
            <person name="Petersen C."/>
        </authorList>
    </citation>
    <scope>NUCLEOTIDE SEQUENCE</scope>
    <source>
        <strain evidence="10">IBT 21917</strain>
    </source>
</reference>
<evidence type="ECO:0000256" key="1">
    <source>
        <dbReference type="ARBA" id="ARBA00004123"/>
    </source>
</evidence>
<feature type="compositionally biased region" description="Basic residues" evidence="9">
    <location>
        <begin position="410"/>
        <end position="424"/>
    </location>
</feature>
<evidence type="ECO:0000313" key="10">
    <source>
        <dbReference type="EMBL" id="KAJ5161080.1"/>
    </source>
</evidence>
<accession>A0A9W9I2X9</accession>
<evidence type="ECO:0000256" key="5">
    <source>
        <dbReference type="ARBA" id="ARBA00023242"/>
    </source>
</evidence>
<feature type="compositionally biased region" description="Polar residues" evidence="9">
    <location>
        <begin position="319"/>
        <end position="332"/>
    </location>
</feature>
<dbReference type="Proteomes" id="UP001146351">
    <property type="component" value="Unassembled WGS sequence"/>
</dbReference>
<evidence type="ECO:0000256" key="2">
    <source>
        <dbReference type="ARBA" id="ARBA00007276"/>
    </source>
</evidence>
<feature type="compositionally biased region" description="Acidic residues" evidence="9">
    <location>
        <begin position="380"/>
        <end position="392"/>
    </location>
</feature>
<dbReference type="GO" id="GO:0000727">
    <property type="term" value="P:double-strand break repair via break-induced replication"/>
    <property type="evidence" value="ECO:0007669"/>
    <property type="project" value="TreeGrafter"/>
</dbReference>
<keyword evidence="11" id="KW-1185">Reference proteome</keyword>
<reference evidence="10" key="2">
    <citation type="journal article" date="2023" name="IMA Fungus">
        <title>Comparative genomic study of the Penicillium genus elucidates a diverse pangenome and 15 lateral gene transfer events.</title>
        <authorList>
            <person name="Petersen C."/>
            <person name="Sorensen T."/>
            <person name="Nielsen M.R."/>
            <person name="Sondergaard T.E."/>
            <person name="Sorensen J.L."/>
            <person name="Fitzpatrick D.A."/>
            <person name="Frisvad J.C."/>
            <person name="Nielsen K.L."/>
        </authorList>
    </citation>
    <scope>NUCLEOTIDE SEQUENCE</scope>
    <source>
        <strain evidence="10">IBT 21917</strain>
    </source>
</reference>
<comment type="function">
    <text evidence="7 8">Has a role in the initiation of DNA replication. Required at S-phase checkpoint.</text>
</comment>
<evidence type="ECO:0000256" key="3">
    <source>
        <dbReference type="ARBA" id="ARBA00018363"/>
    </source>
</evidence>
<dbReference type="GO" id="GO:1902977">
    <property type="term" value="P:mitotic DNA replication preinitiation complex assembly"/>
    <property type="evidence" value="ECO:0007669"/>
    <property type="project" value="TreeGrafter"/>
</dbReference>
<feature type="region of interest" description="Disordered" evidence="9">
    <location>
        <begin position="105"/>
        <end position="270"/>
    </location>
</feature>
<feature type="compositionally biased region" description="Acidic residues" evidence="9">
    <location>
        <begin position="492"/>
        <end position="508"/>
    </location>
</feature>
<dbReference type="OrthoDB" id="8775810at2759"/>
<dbReference type="InterPro" id="IPR040203">
    <property type="entry name" value="Sld2"/>
</dbReference>
<comment type="caution">
    <text evidence="10">The sequence shown here is derived from an EMBL/GenBank/DDBJ whole genome shotgun (WGS) entry which is preliminary data.</text>
</comment>
<feature type="compositionally biased region" description="Polar residues" evidence="9">
    <location>
        <begin position="301"/>
        <end position="312"/>
    </location>
</feature>
<dbReference type="GO" id="GO:0006270">
    <property type="term" value="P:DNA replication initiation"/>
    <property type="evidence" value="ECO:0007669"/>
    <property type="project" value="UniProtKB-UniRule"/>
</dbReference>
<keyword evidence="4 8" id="KW-0235">DNA replication</keyword>
<dbReference type="GO" id="GO:0031261">
    <property type="term" value="C:DNA replication preinitiation complex"/>
    <property type="evidence" value="ECO:0007669"/>
    <property type="project" value="TreeGrafter"/>
</dbReference>
<feature type="compositionally biased region" description="Acidic residues" evidence="9">
    <location>
        <begin position="474"/>
        <end position="483"/>
    </location>
</feature>
<dbReference type="InterPro" id="IPR021110">
    <property type="entry name" value="DNA_rep_checkpnt_protein"/>
</dbReference>
<keyword evidence="6 8" id="KW-0131">Cell cycle</keyword>
<evidence type="ECO:0000256" key="9">
    <source>
        <dbReference type="SAM" id="MobiDB-lite"/>
    </source>
</evidence>
<dbReference type="GO" id="GO:0003697">
    <property type="term" value="F:single-stranded DNA binding"/>
    <property type="evidence" value="ECO:0007669"/>
    <property type="project" value="TreeGrafter"/>
</dbReference>
<dbReference type="FunFam" id="1.10.10.1460:FF:000001">
    <property type="entry name" value="DNA replication regulator Sld2"/>
    <property type="match status" value="1"/>
</dbReference>
<dbReference type="EMBL" id="JAPQKO010000005">
    <property type="protein sequence ID" value="KAJ5161080.1"/>
    <property type="molecule type" value="Genomic_DNA"/>
</dbReference>
<dbReference type="Pfam" id="PF11719">
    <property type="entry name" value="Drc1-Sld2"/>
    <property type="match status" value="1"/>
</dbReference>
<keyword evidence="5 8" id="KW-0539">Nucleus</keyword>
<name>A0A9W9I2X9_9EURO</name>
<sequence length="589" mass="64375">MVVVMNQSTVKLNVGRDVTRVDGFRVRCLPLSLRASTSPRHAMADHSFRSRAEVADHAVTVRSELKVWEKEFASSHGGRKAGREDIKQNPDIAAKYKEYSRLKSLEATLTRRERHRDEHDSHSKKRKHGSPPGVGIASADATPRKSAKGLFATPSNNRTAKIHPSNLDPYDSPSTFRKLFSPSTHRQAQPEPSPLKPAIGPTPQRDGKALGLFDLLSESGGSNATPSVKKQKDVLAAGFQTPSKPKTFEPIPEAPEEEEETSRMSRTPASSTKQFYLANLFATPTTMRYAAMVEAEDENTAPGNLPQNTATAASPEPNPSETPSFLRRSTTGRYPPPAANNDTSGLSPIASHKPRQFAGRGLSHIVQGLRAMEEERMDDDWDVLREIEEEQEAASFQVPESQPAQGISRPYKKKGQKRTTRRVNMRPVAPRPKPKPDPNANANAVDDESGSGDEVSAVPETQLPVGVQDKADAHDDDGPDDDVASLHSMSDPDVDSQPEPDADSDGDPEYGAKPALGRTKSFSERIKEAVSMAKPTAKEPPATPQQAPEKVEAKPKPQPRKINPQAHANYRSLKIGNRGSRGGGRFRRR</sequence>
<dbReference type="PANTHER" id="PTHR28124:SF1">
    <property type="entry name" value="DNA REPLICATION REGULATOR SLD2"/>
    <property type="match status" value="1"/>
</dbReference>
<dbReference type="CDD" id="cd22289">
    <property type="entry name" value="RecQL4_SLD2_NTD"/>
    <property type="match status" value="1"/>
</dbReference>